<name>A0ABT7LI72_9BURK</name>
<dbReference type="EMBL" id="JASVDS010000002">
    <property type="protein sequence ID" value="MDL5031885.1"/>
    <property type="molecule type" value="Genomic_DNA"/>
</dbReference>
<dbReference type="InterPro" id="IPR050508">
    <property type="entry name" value="Methyltransf_Superfamily"/>
</dbReference>
<keyword evidence="2" id="KW-0489">Methyltransferase</keyword>
<keyword evidence="3" id="KW-1185">Reference proteome</keyword>
<dbReference type="InterPro" id="IPR041698">
    <property type="entry name" value="Methyltransf_25"/>
</dbReference>
<dbReference type="RefSeq" id="WP_285981996.1">
    <property type="nucleotide sequence ID" value="NZ_JASVDS010000002.1"/>
</dbReference>
<dbReference type="EC" id="2.1.-.-" evidence="2"/>
<sequence>MSHASAEMQAYYAARAPYYDAVYLKPERAADIAFLRTHLAERLAGRDLLEVACGTGFWTQELAPAARRLVATDYTAEPLAFARLRPGVEAVRFEQADAYALPASLGSFDAAFAGLWFSHVPVEAREAFVASLHARLRPGARVLWIDNHERQCEDFPIAETDAQGNTWQHRPLRDGSVHRVLKNFPDEAMLQALMAGRAQRAHYRRLDNFWLFEYEL</sequence>
<dbReference type="Pfam" id="PF13649">
    <property type="entry name" value="Methyltransf_25"/>
    <property type="match status" value="1"/>
</dbReference>
<keyword evidence="2" id="KW-0808">Transferase</keyword>
<proteinExistence type="predicted"/>
<dbReference type="GO" id="GO:0008168">
    <property type="term" value="F:methyltransferase activity"/>
    <property type="evidence" value="ECO:0007669"/>
    <property type="project" value="UniProtKB-KW"/>
</dbReference>
<dbReference type="SUPFAM" id="SSF53335">
    <property type="entry name" value="S-adenosyl-L-methionine-dependent methyltransferases"/>
    <property type="match status" value="1"/>
</dbReference>
<evidence type="ECO:0000313" key="3">
    <source>
        <dbReference type="Proteomes" id="UP001238603"/>
    </source>
</evidence>
<dbReference type="PANTHER" id="PTHR42912">
    <property type="entry name" value="METHYLTRANSFERASE"/>
    <property type="match status" value="1"/>
</dbReference>
<comment type="caution">
    <text evidence="2">The sequence shown here is derived from an EMBL/GenBank/DDBJ whole genome shotgun (WGS) entry which is preliminary data.</text>
</comment>
<gene>
    <name evidence="2" type="ORF">QRD43_08180</name>
</gene>
<dbReference type="GO" id="GO:0032259">
    <property type="term" value="P:methylation"/>
    <property type="evidence" value="ECO:0007669"/>
    <property type="project" value="UniProtKB-KW"/>
</dbReference>
<accession>A0ABT7LI72</accession>
<dbReference type="InterPro" id="IPR029063">
    <property type="entry name" value="SAM-dependent_MTases_sf"/>
</dbReference>
<dbReference type="Gene3D" id="3.40.50.150">
    <property type="entry name" value="Vaccinia Virus protein VP39"/>
    <property type="match status" value="1"/>
</dbReference>
<evidence type="ECO:0000313" key="2">
    <source>
        <dbReference type="EMBL" id="MDL5031885.1"/>
    </source>
</evidence>
<reference evidence="2 3" key="1">
    <citation type="submission" date="2023-06" db="EMBL/GenBank/DDBJ databases">
        <title>Pelomonas sp. APW6 16S ribosomal RNA gene genome sequencing and assembly.</title>
        <authorList>
            <person name="Woo H."/>
        </authorList>
    </citation>
    <scope>NUCLEOTIDE SEQUENCE [LARGE SCALE GENOMIC DNA]</scope>
    <source>
        <strain evidence="2 3">APW6</strain>
    </source>
</reference>
<evidence type="ECO:0000259" key="1">
    <source>
        <dbReference type="Pfam" id="PF13649"/>
    </source>
</evidence>
<dbReference type="Proteomes" id="UP001238603">
    <property type="component" value="Unassembled WGS sequence"/>
</dbReference>
<dbReference type="CDD" id="cd02440">
    <property type="entry name" value="AdoMet_MTases"/>
    <property type="match status" value="1"/>
</dbReference>
<feature type="domain" description="Methyltransferase" evidence="1">
    <location>
        <begin position="49"/>
        <end position="139"/>
    </location>
</feature>
<protein>
    <submittedName>
        <fullName evidence="2">Class I SAM-dependent methyltransferase</fullName>
        <ecNumber evidence="2">2.1.-.-</ecNumber>
    </submittedName>
</protein>
<organism evidence="2 3">
    <name type="scientific">Roseateles subflavus</name>
    <dbReference type="NCBI Taxonomy" id="3053353"/>
    <lineage>
        <taxon>Bacteria</taxon>
        <taxon>Pseudomonadati</taxon>
        <taxon>Pseudomonadota</taxon>
        <taxon>Betaproteobacteria</taxon>
        <taxon>Burkholderiales</taxon>
        <taxon>Sphaerotilaceae</taxon>
        <taxon>Roseateles</taxon>
    </lineage>
</organism>